<feature type="non-terminal residue" evidence="2">
    <location>
        <position position="1"/>
    </location>
</feature>
<keyword evidence="1" id="KW-1133">Transmembrane helix</keyword>
<accession>A0AAW1ZVP6</accession>
<reference evidence="2 3" key="1">
    <citation type="submission" date="2024-05" db="EMBL/GenBank/DDBJ databases">
        <title>A high-quality chromosomal-level genome assembly of Topmouth culter (Culter alburnus).</title>
        <authorList>
            <person name="Zhao H."/>
        </authorList>
    </citation>
    <scope>NUCLEOTIDE SEQUENCE [LARGE SCALE GENOMIC DNA]</scope>
    <source>
        <strain evidence="2">CATC2023</strain>
        <tissue evidence="2">Muscle</tissue>
    </source>
</reference>
<proteinExistence type="predicted"/>
<protein>
    <recommendedName>
        <fullName evidence="4">ZP domain-containing protein</fullName>
    </recommendedName>
</protein>
<dbReference type="AlphaFoldDB" id="A0AAW1ZVP6"/>
<evidence type="ECO:0000256" key="1">
    <source>
        <dbReference type="SAM" id="Phobius"/>
    </source>
</evidence>
<organism evidence="2 3">
    <name type="scientific">Culter alburnus</name>
    <name type="common">Topmouth culter</name>
    <dbReference type="NCBI Taxonomy" id="194366"/>
    <lineage>
        <taxon>Eukaryota</taxon>
        <taxon>Metazoa</taxon>
        <taxon>Chordata</taxon>
        <taxon>Craniata</taxon>
        <taxon>Vertebrata</taxon>
        <taxon>Euteleostomi</taxon>
        <taxon>Actinopterygii</taxon>
        <taxon>Neopterygii</taxon>
        <taxon>Teleostei</taxon>
        <taxon>Ostariophysi</taxon>
        <taxon>Cypriniformes</taxon>
        <taxon>Xenocyprididae</taxon>
        <taxon>Xenocypridinae</taxon>
        <taxon>Culter</taxon>
    </lineage>
</organism>
<dbReference type="Proteomes" id="UP001479290">
    <property type="component" value="Unassembled WGS sequence"/>
</dbReference>
<name>A0AAW1ZVP6_CULAL</name>
<feature type="transmembrane region" description="Helical" evidence="1">
    <location>
        <begin position="35"/>
        <end position="56"/>
    </location>
</feature>
<gene>
    <name evidence="2" type="ORF">ABG768_005691</name>
</gene>
<evidence type="ECO:0000313" key="2">
    <source>
        <dbReference type="EMBL" id="KAK9964526.1"/>
    </source>
</evidence>
<comment type="caution">
    <text evidence="2">The sequence shown here is derived from an EMBL/GenBank/DDBJ whole genome shotgun (WGS) entry which is preliminary data.</text>
</comment>
<evidence type="ECO:0008006" key="4">
    <source>
        <dbReference type="Google" id="ProtNLM"/>
    </source>
</evidence>
<keyword evidence="3" id="KW-1185">Reference proteome</keyword>
<keyword evidence="1" id="KW-0472">Membrane</keyword>
<dbReference type="EMBL" id="JAWDJR010000013">
    <property type="protein sequence ID" value="KAK9964526.1"/>
    <property type="molecule type" value="Genomic_DNA"/>
</dbReference>
<evidence type="ECO:0000313" key="3">
    <source>
        <dbReference type="Proteomes" id="UP001479290"/>
    </source>
</evidence>
<keyword evidence="1" id="KW-0812">Transmembrane</keyword>
<feature type="non-terminal residue" evidence="2">
    <location>
        <position position="78"/>
    </location>
</feature>
<sequence length="78" mass="8615">VQANDGCPHPHPSSVRVSAERDWIKVGYPFPSNPVMLAVSCFFLYPTAAAGEFVLVERCSHSETQNVDVSGFSRHKPR</sequence>